<dbReference type="SUPFAM" id="SSF51445">
    <property type="entry name" value="(Trans)glycosidases"/>
    <property type="match status" value="1"/>
</dbReference>
<evidence type="ECO:0000313" key="3">
    <source>
        <dbReference type="Proteomes" id="UP000215145"/>
    </source>
</evidence>
<dbReference type="InterPro" id="IPR025275">
    <property type="entry name" value="DUF4015"/>
</dbReference>
<keyword evidence="3" id="KW-1185">Reference proteome</keyword>
<name>A0A229NZD8_9BACL</name>
<reference evidence="2 3" key="1">
    <citation type="submission" date="2017-07" db="EMBL/GenBank/DDBJ databases">
        <title>Paenibacillus herberti R33 genome sequencing and assembly.</title>
        <authorList>
            <person name="Su W."/>
        </authorList>
    </citation>
    <scope>NUCLEOTIDE SEQUENCE [LARGE SCALE GENOMIC DNA]</scope>
    <source>
        <strain evidence="2 3">R33</strain>
    </source>
</reference>
<sequence length="385" mass="42951">MLGGCTIAIQPPTSQPPAAENKASDKPVALAEAALSPTKQVKSPPVISLKEPVHGIYVSGYAAGSTKAMMRLRELARKTEINAMVIDIKDDYGLLTYASNIKLANKLGTDNRPIIAEPRKLINELHKDGIYVIGRQVVFKDALLAGKVPDWAIHEKSGKVWRDAKRKAWINPYRTEVWKYNVAIAREAASLGFDEIQFDYVRFPANSARTEAKLDYRQKEGSKSEAIRRFLQLASRQLHKEGVKVSADVFGLVTSSPDDMGIGQSWRAVASEVDSISPMVYPSHYSQGMYGIAKPDLSPYEVIHKAMTDASARNRYLLQEGIKPATIRPWLQSFTASWLHPHMEYGEREVREQIRAAHQAGVEEYLLWSPRCVYPLSSQSALSRS</sequence>
<dbReference type="OrthoDB" id="9774125at2"/>
<dbReference type="Proteomes" id="UP000215145">
    <property type="component" value="Unassembled WGS sequence"/>
</dbReference>
<dbReference type="Gene3D" id="3.20.20.80">
    <property type="entry name" value="Glycosidases"/>
    <property type="match status" value="1"/>
</dbReference>
<evidence type="ECO:0000259" key="1">
    <source>
        <dbReference type="Pfam" id="PF13200"/>
    </source>
</evidence>
<gene>
    <name evidence="2" type="ORF">CGZ75_16905</name>
</gene>
<dbReference type="InterPro" id="IPR017853">
    <property type="entry name" value="GH"/>
</dbReference>
<dbReference type="Pfam" id="PF13200">
    <property type="entry name" value="DUF4015"/>
    <property type="match status" value="1"/>
</dbReference>
<dbReference type="AlphaFoldDB" id="A0A229NZD8"/>
<feature type="domain" description="DUF4015" evidence="1">
    <location>
        <begin position="55"/>
        <end position="374"/>
    </location>
</feature>
<dbReference type="EMBL" id="NMUQ01000002">
    <property type="protein sequence ID" value="OXM15121.1"/>
    <property type="molecule type" value="Genomic_DNA"/>
</dbReference>
<protein>
    <submittedName>
        <fullName evidence="2">GTP-binding protein</fullName>
    </submittedName>
</protein>
<organism evidence="2 3">
    <name type="scientific">Paenibacillus herberti</name>
    <dbReference type="NCBI Taxonomy" id="1619309"/>
    <lineage>
        <taxon>Bacteria</taxon>
        <taxon>Bacillati</taxon>
        <taxon>Bacillota</taxon>
        <taxon>Bacilli</taxon>
        <taxon>Bacillales</taxon>
        <taxon>Paenibacillaceae</taxon>
        <taxon>Paenibacillus</taxon>
    </lineage>
</organism>
<comment type="caution">
    <text evidence="2">The sequence shown here is derived from an EMBL/GenBank/DDBJ whole genome shotgun (WGS) entry which is preliminary data.</text>
</comment>
<evidence type="ECO:0000313" key="2">
    <source>
        <dbReference type="EMBL" id="OXM15121.1"/>
    </source>
</evidence>
<proteinExistence type="predicted"/>
<accession>A0A229NZD8</accession>